<reference evidence="4" key="2">
    <citation type="submission" date="2021-01" db="EMBL/GenBank/DDBJ databases">
        <authorList>
            <person name="Schikora-Tamarit M.A."/>
        </authorList>
    </citation>
    <scope>NUCLEOTIDE SEQUENCE</scope>
    <source>
        <strain evidence="4">CBS2887</strain>
    </source>
</reference>
<dbReference type="OrthoDB" id="3995136at2759"/>
<protein>
    <recommendedName>
        <fullName evidence="3">Inner kinetochore subunit AME1 domain-containing protein</fullName>
    </recommendedName>
</protein>
<feature type="region of interest" description="Disordered" evidence="2">
    <location>
        <begin position="399"/>
        <end position="423"/>
    </location>
</feature>
<feature type="region of interest" description="Disordered" evidence="2">
    <location>
        <begin position="133"/>
        <end position="266"/>
    </location>
</feature>
<keyword evidence="1" id="KW-0175">Coiled coil</keyword>
<gene>
    <name evidence="4" type="ORF">WICPIJ_008292</name>
</gene>
<dbReference type="InterPro" id="IPR048743">
    <property type="entry name" value="AME1"/>
</dbReference>
<feature type="compositionally biased region" description="Polar residues" evidence="2">
    <location>
        <begin position="191"/>
        <end position="206"/>
    </location>
</feature>
<dbReference type="EMBL" id="JAEUBG010004737">
    <property type="protein sequence ID" value="KAH3680376.1"/>
    <property type="molecule type" value="Genomic_DNA"/>
</dbReference>
<dbReference type="Pfam" id="PF20994">
    <property type="entry name" value="CENPU"/>
    <property type="match status" value="1"/>
</dbReference>
<evidence type="ECO:0000313" key="4">
    <source>
        <dbReference type="EMBL" id="KAH3680376.1"/>
    </source>
</evidence>
<name>A0A9P8TJ91_WICPI</name>
<dbReference type="Proteomes" id="UP000774326">
    <property type="component" value="Unassembled WGS sequence"/>
</dbReference>
<feature type="coiled-coil region" evidence="1">
    <location>
        <begin position="334"/>
        <end position="399"/>
    </location>
</feature>
<comment type="caution">
    <text evidence="4">The sequence shown here is derived from an EMBL/GenBank/DDBJ whole genome shotgun (WGS) entry which is preliminary data.</text>
</comment>
<organism evidence="4 5">
    <name type="scientific">Wickerhamomyces pijperi</name>
    <name type="common">Yeast</name>
    <name type="synonym">Pichia pijperi</name>
    <dbReference type="NCBI Taxonomy" id="599730"/>
    <lineage>
        <taxon>Eukaryota</taxon>
        <taxon>Fungi</taxon>
        <taxon>Dikarya</taxon>
        <taxon>Ascomycota</taxon>
        <taxon>Saccharomycotina</taxon>
        <taxon>Saccharomycetes</taxon>
        <taxon>Phaffomycetales</taxon>
        <taxon>Wickerhamomycetaceae</taxon>
        <taxon>Wickerhamomyces</taxon>
    </lineage>
</organism>
<proteinExistence type="predicted"/>
<accession>A0A9P8TJ91</accession>
<keyword evidence="5" id="KW-1185">Reference proteome</keyword>
<feature type="domain" description="Inner kinetochore subunit AME1" evidence="3">
    <location>
        <begin position="272"/>
        <end position="460"/>
    </location>
</feature>
<feature type="region of interest" description="Disordered" evidence="2">
    <location>
        <begin position="1"/>
        <end position="59"/>
    </location>
</feature>
<evidence type="ECO:0000313" key="5">
    <source>
        <dbReference type="Proteomes" id="UP000774326"/>
    </source>
</evidence>
<reference evidence="4" key="1">
    <citation type="journal article" date="2021" name="Open Biol.">
        <title>Shared evolutionary footprints suggest mitochondrial oxidative damage underlies multiple complex I losses in fungi.</title>
        <authorList>
            <person name="Schikora-Tamarit M.A."/>
            <person name="Marcet-Houben M."/>
            <person name="Nosek J."/>
            <person name="Gabaldon T."/>
        </authorList>
    </citation>
    <scope>NUCLEOTIDE SEQUENCE</scope>
    <source>
        <strain evidence="4">CBS2887</strain>
    </source>
</reference>
<evidence type="ECO:0000259" key="3">
    <source>
        <dbReference type="Pfam" id="PF20994"/>
    </source>
</evidence>
<evidence type="ECO:0000256" key="2">
    <source>
        <dbReference type="SAM" id="MobiDB-lite"/>
    </source>
</evidence>
<dbReference type="AlphaFoldDB" id="A0A9P8TJ91"/>
<evidence type="ECO:0000256" key="1">
    <source>
        <dbReference type="SAM" id="Coils"/>
    </source>
</evidence>
<feature type="compositionally biased region" description="Polar residues" evidence="2">
    <location>
        <begin position="230"/>
        <end position="242"/>
    </location>
</feature>
<sequence>MDREQRKLMRVRGAGSRPLSSLHTPVLKFPSPKKQRTSPIRSILRSRSRSNSPKRNIEPFKVPRLQTKQNKAHDGESVRKVTERSNQFLETTPLRQTNAFQMTPVVLNSAEKRELEEISMDFQDDYDRVPLASTINDDYESDPPILNRRSTKRKVRNENLVSPIRKRRTNNAAIEKDEKIKQRKQPEPKRNTVSKPVSRKISNTRQRLPPVSPKKSFEEEYVYESESEDSGNTSEESITWNQSDEAEEEYIEDNESDESDPDDVLYGKHKKNTIKISRIPTSSSRLTFIDVLIHYLKESVPKYKYYEKDPELFRKFTNNVVMELEEILDLTLANNEHLSELRNIKADKNELRREILEITNQSNQLTNDIKQLRAEYRVLNRNKNRLEDIDNHIHALKRKHGVNDDTHEHDNDSDSSDETDTVESQGRIELIMAVNKLNKVIDPNYGLLEKLKRVNKKLQTIEQLVDGGKV</sequence>
<feature type="compositionally biased region" description="Basic and acidic residues" evidence="2">
    <location>
        <begin position="174"/>
        <end position="190"/>
    </location>
</feature>
<feature type="compositionally biased region" description="Acidic residues" evidence="2">
    <location>
        <begin position="244"/>
        <end position="263"/>
    </location>
</feature>
<feature type="compositionally biased region" description="Basic and acidic residues" evidence="2">
    <location>
        <begin position="401"/>
        <end position="412"/>
    </location>
</feature>
<feature type="compositionally biased region" description="Acidic residues" evidence="2">
    <location>
        <begin position="219"/>
        <end position="229"/>
    </location>
</feature>
<feature type="compositionally biased region" description="Low complexity" evidence="2">
    <location>
        <begin position="37"/>
        <end position="54"/>
    </location>
</feature>